<name>A0A8E2BH08_9HYPH</name>
<protein>
    <submittedName>
        <fullName evidence="3">Flp pilus assembly protein TadG</fullName>
    </submittedName>
</protein>
<keyword evidence="1" id="KW-0812">Transmembrane</keyword>
<accession>A0A8E2BH08</accession>
<gene>
    <name evidence="3" type="ORF">HNQ96_006293</name>
</gene>
<evidence type="ECO:0000256" key="1">
    <source>
        <dbReference type="SAM" id="Phobius"/>
    </source>
</evidence>
<feature type="transmembrane region" description="Helical" evidence="1">
    <location>
        <begin position="22"/>
        <end position="44"/>
    </location>
</feature>
<evidence type="ECO:0000313" key="4">
    <source>
        <dbReference type="Proteomes" id="UP000532373"/>
    </source>
</evidence>
<dbReference type="Pfam" id="PF07811">
    <property type="entry name" value="TadE"/>
    <property type="match status" value="1"/>
</dbReference>
<reference evidence="3 4" key="1">
    <citation type="submission" date="2020-08" db="EMBL/GenBank/DDBJ databases">
        <title>Genomic Encyclopedia of Type Strains, Phase IV (KMG-IV): sequencing the most valuable type-strain genomes for metagenomic binning, comparative biology and taxonomic classification.</title>
        <authorList>
            <person name="Goeker M."/>
        </authorList>
    </citation>
    <scope>NUCLEOTIDE SEQUENCE [LARGE SCALE GENOMIC DNA]</scope>
    <source>
        <strain evidence="3 4">DSM 17454</strain>
    </source>
</reference>
<keyword evidence="1" id="KW-1133">Transmembrane helix</keyword>
<comment type="caution">
    <text evidence="3">The sequence shown here is derived from an EMBL/GenBank/DDBJ whole genome shotgun (WGS) entry which is preliminary data.</text>
</comment>
<sequence length="149" mass="16330">MNPIANPRDFLSDDRGIAMTEAIIVVPFLTFLAISVLEFGSVLWQREQIETGMRDAARYMARCRHSADSCQNVARNLAYYGSAAATTRLRVRDWNADNSPITFTEAVSGSSTIISATTTHQLPGSPLFSALGIGNITVNANHNQRKIGW</sequence>
<dbReference type="RefSeq" id="WP_184774562.1">
    <property type="nucleotide sequence ID" value="NZ_JACHGI010000029.1"/>
</dbReference>
<feature type="domain" description="TadE-like" evidence="2">
    <location>
        <begin position="16"/>
        <end position="58"/>
    </location>
</feature>
<dbReference type="AlphaFoldDB" id="A0A8E2BH08"/>
<dbReference type="InterPro" id="IPR012495">
    <property type="entry name" value="TadE-like_dom"/>
</dbReference>
<evidence type="ECO:0000259" key="2">
    <source>
        <dbReference type="Pfam" id="PF07811"/>
    </source>
</evidence>
<evidence type="ECO:0000313" key="3">
    <source>
        <dbReference type="EMBL" id="MBB6470395.1"/>
    </source>
</evidence>
<dbReference type="EMBL" id="JACHGI010000029">
    <property type="protein sequence ID" value="MBB6470395.1"/>
    <property type="molecule type" value="Genomic_DNA"/>
</dbReference>
<keyword evidence="1" id="KW-0472">Membrane</keyword>
<organism evidence="3 4">
    <name type="scientific">Aminobacter carboxidus</name>
    <dbReference type="NCBI Taxonomy" id="376165"/>
    <lineage>
        <taxon>Bacteria</taxon>
        <taxon>Pseudomonadati</taxon>
        <taxon>Pseudomonadota</taxon>
        <taxon>Alphaproteobacteria</taxon>
        <taxon>Hyphomicrobiales</taxon>
        <taxon>Phyllobacteriaceae</taxon>
        <taxon>Aminobacter</taxon>
    </lineage>
</organism>
<dbReference type="Proteomes" id="UP000532373">
    <property type="component" value="Unassembled WGS sequence"/>
</dbReference>
<proteinExistence type="predicted"/>